<dbReference type="RefSeq" id="WP_043345187.1">
    <property type="nucleotide sequence ID" value="NZ_CP010536.1"/>
</dbReference>
<dbReference type="EMBL" id="CP010536">
    <property type="protein sequence ID" value="AJG18863.1"/>
    <property type="molecule type" value="Genomic_DNA"/>
</dbReference>
<proteinExistence type="predicted"/>
<keyword evidence="2" id="KW-1185">Reference proteome</keyword>
<accession>A0A0C4Y7E6</accession>
<dbReference type="Proteomes" id="UP000031843">
    <property type="component" value="Chromosome main"/>
</dbReference>
<protein>
    <submittedName>
        <fullName evidence="1">Uncharacterized protein</fullName>
    </submittedName>
</protein>
<dbReference type="STRING" id="68895.RR42_m1462"/>
<gene>
    <name evidence="1" type="ORF">RR42_m1462</name>
</gene>
<evidence type="ECO:0000313" key="2">
    <source>
        <dbReference type="Proteomes" id="UP000031843"/>
    </source>
</evidence>
<dbReference type="KEGG" id="cbw:RR42_m1462"/>
<name>A0A0C4Y7E6_9BURK</name>
<organism evidence="1 2">
    <name type="scientific">Cupriavidus basilensis</name>
    <dbReference type="NCBI Taxonomy" id="68895"/>
    <lineage>
        <taxon>Bacteria</taxon>
        <taxon>Pseudomonadati</taxon>
        <taxon>Pseudomonadota</taxon>
        <taxon>Betaproteobacteria</taxon>
        <taxon>Burkholderiales</taxon>
        <taxon>Burkholderiaceae</taxon>
        <taxon>Cupriavidus</taxon>
    </lineage>
</organism>
<dbReference type="AlphaFoldDB" id="A0A0C4Y7E6"/>
<dbReference type="OrthoDB" id="7067203at2"/>
<reference evidence="1 2" key="1">
    <citation type="journal article" date="2015" name="Genome Announc.">
        <title>Complete Genome Sequence of Cupriavidus basilensis 4G11, Isolated from the Oak Ridge Field Research Center Site.</title>
        <authorList>
            <person name="Ray J."/>
            <person name="Waters R.J."/>
            <person name="Skerker J.M."/>
            <person name="Kuehl J.V."/>
            <person name="Price M.N."/>
            <person name="Huang J."/>
            <person name="Chakraborty R."/>
            <person name="Arkin A.P."/>
            <person name="Deutschbauer A."/>
        </authorList>
    </citation>
    <scope>NUCLEOTIDE SEQUENCE [LARGE SCALE GENOMIC DNA]</scope>
    <source>
        <strain evidence="1">4G11</strain>
    </source>
</reference>
<sequence>MMPPVKTKHTNLVVGEPLDWDAARDGEFSGLPVHLDAARGVMHSFWQPTEQDIANILAGMPIRLSVFGEVHPPVAVAVTNEVVG</sequence>
<evidence type="ECO:0000313" key="1">
    <source>
        <dbReference type="EMBL" id="AJG18863.1"/>
    </source>
</evidence>